<feature type="region of interest" description="Disordered" evidence="9">
    <location>
        <begin position="646"/>
        <end position="667"/>
    </location>
</feature>
<gene>
    <name evidence="11" type="ORF">niasHS_002667</name>
</gene>
<evidence type="ECO:0000256" key="1">
    <source>
        <dbReference type="ARBA" id="ARBA00004141"/>
    </source>
</evidence>
<dbReference type="InterPro" id="IPR014743">
    <property type="entry name" value="Cl-channel_core"/>
</dbReference>
<dbReference type="InterPro" id="IPR001807">
    <property type="entry name" value="ClC"/>
</dbReference>
<dbReference type="InterPro" id="IPR050970">
    <property type="entry name" value="Cl_channel_volt-gated"/>
</dbReference>
<evidence type="ECO:0000313" key="11">
    <source>
        <dbReference type="EMBL" id="KAL3096951.1"/>
    </source>
</evidence>
<evidence type="ECO:0000256" key="9">
    <source>
        <dbReference type="SAM" id="MobiDB-lite"/>
    </source>
</evidence>
<keyword evidence="6" id="KW-0406">Ion transport</keyword>
<proteinExistence type="predicted"/>
<comment type="caution">
    <text evidence="11">The sequence shown here is derived from an EMBL/GenBank/DDBJ whole genome shotgun (WGS) entry which is preliminary data.</text>
</comment>
<reference evidence="11 12" key="1">
    <citation type="submission" date="2024-10" db="EMBL/GenBank/DDBJ databases">
        <authorList>
            <person name="Kim D."/>
        </authorList>
    </citation>
    <scope>NUCLEOTIDE SEQUENCE [LARGE SCALE GENOMIC DNA]</scope>
    <source>
        <strain evidence="11">Taebaek</strain>
    </source>
</reference>
<feature type="transmembrane region" description="Helical" evidence="10">
    <location>
        <begin position="75"/>
        <end position="99"/>
    </location>
</feature>
<evidence type="ECO:0000256" key="7">
    <source>
        <dbReference type="ARBA" id="ARBA00023136"/>
    </source>
</evidence>
<dbReference type="AlphaFoldDB" id="A0ABD2K243"/>
<feature type="transmembrane region" description="Helical" evidence="10">
    <location>
        <begin position="354"/>
        <end position="371"/>
    </location>
</feature>
<keyword evidence="2" id="KW-0813">Transport</keyword>
<feature type="transmembrane region" description="Helical" evidence="10">
    <location>
        <begin position="267"/>
        <end position="284"/>
    </location>
</feature>
<keyword evidence="7 10" id="KW-0472">Membrane</keyword>
<keyword evidence="3 10" id="KW-0812">Transmembrane</keyword>
<name>A0ABD2K243_HETSC</name>
<evidence type="ECO:0000256" key="8">
    <source>
        <dbReference type="ARBA" id="ARBA00023214"/>
    </source>
</evidence>
<dbReference type="SUPFAM" id="SSF54631">
    <property type="entry name" value="CBS-domain pair"/>
    <property type="match status" value="1"/>
</dbReference>
<dbReference type="CDD" id="cd03683">
    <property type="entry name" value="ClC_1_like"/>
    <property type="match status" value="1"/>
</dbReference>
<feature type="region of interest" description="Disordered" evidence="9">
    <location>
        <begin position="1002"/>
        <end position="1036"/>
    </location>
</feature>
<keyword evidence="12" id="KW-1185">Reference proteome</keyword>
<dbReference type="GO" id="GO:0016020">
    <property type="term" value="C:membrane"/>
    <property type="evidence" value="ECO:0007669"/>
    <property type="project" value="UniProtKB-SubCell"/>
</dbReference>
<dbReference type="FunFam" id="3.10.580.10:FF:000032">
    <property type="entry name" value="Chloride channel protein"/>
    <property type="match status" value="1"/>
</dbReference>
<keyword evidence="5 10" id="KW-1133">Transmembrane helix</keyword>
<sequence length="1036" mass="113975">MRRLFELRNSSALLGVGRKDKVTDLEKGVFDAYQKQRENSTTEGEEKLGEEKRTKAKAKCACQWVNNFRSVAEDWLFLAMLGFLMAICSLSMDAAIDFLQKFHLSVIDSVAFGTRSDRSVALLGTFAVWVGFPVLLVLLSALFVRTIAPQAIGSGIPEMKTILRGVILKEYLTLRTLVSKMIGLTLSLGSGMPIGKEGPFVHIASVMANLLSQCVLSKRSPFGNESRSYEMLSAACAVGVSSTFSAPVGGVLFSIEVTSSYFAIRNYWRGFFAATCSATLLRIIRVLTVETEVTVTAFYQTQFPRDAFFPEELPFFALIGIFCGVLSAAFIFLQRHLVLFLRHHRLAKLLFQRHWAIYPALVAFIVGSFTFPKGFGRFIGGEKRFIHTAKDFFAGCSWSVPPNSSLSCPSSVLSAWVGSDGEISPLFSLLCFLLSYFFLNALASTVPIPSGIFGPSFVFGAAFGRLMGELVATLYPNGIKGPLFPCVSPGVYAVVGAAAFCGGVTHTVSVAVIVFELTGQLLHILPVMIAVLSANAVSSFLQPSIYDSAIRIKRLPFLPDIPHNTSRFHSVRVGQFMTRGVYFFSNSTTFAQLREILFKCPTLKAFPIVENERSRILIGSCSRSRMLRALNSQIGTRERLWEAQKRRMNKGQMQMKKEKRRRKSMAYEKGADEIVDGREAEENGKAQHFGIRRFSFVPPSLANSDKSFGGNFADGPNRTATVRRSKTIPASIDTSAGSGSNHLDVYATVGGMITTLSRLSARLRSNGFGHEQEEVDLYGEERAQWERKQLAVKVNFDLIGIDPAPFQLVEHTSLVKVHSLFSLLSLNRAYVTRRGRLIGVVALRDLRNAIEKVNAGDLSAEDGIKQSEETKEKGENWRRMAKISSDLSIYSEDEEGGEDEAEDDAKDILNPKLEVISQSTCTDEGITTRESVGLRVRKASEILRGAVKHLAKGAKTEKTEGKAGEKGDEMAAIETKNGDIQPNNRQNDSAEFLRFNPPAIFIISSDDEETNGKKGATEGMAPAEGENGTEKGKRNS</sequence>
<dbReference type="PRINTS" id="PR00762">
    <property type="entry name" value="CLCHANNEL"/>
</dbReference>
<comment type="subcellular location">
    <subcellularLocation>
        <location evidence="1">Membrane</location>
        <topology evidence="1">Multi-pass membrane protein</topology>
    </subcellularLocation>
</comment>
<evidence type="ECO:0000313" key="12">
    <source>
        <dbReference type="Proteomes" id="UP001620645"/>
    </source>
</evidence>
<keyword evidence="8" id="KW-0868">Chloride</keyword>
<evidence type="ECO:0008006" key="13">
    <source>
        <dbReference type="Google" id="ProtNLM"/>
    </source>
</evidence>
<dbReference type="SUPFAM" id="SSF81340">
    <property type="entry name" value="Clc chloride channel"/>
    <property type="match status" value="1"/>
</dbReference>
<evidence type="ECO:0000256" key="6">
    <source>
        <dbReference type="ARBA" id="ARBA00023065"/>
    </source>
</evidence>
<feature type="transmembrane region" description="Helical" evidence="10">
    <location>
        <begin position="450"/>
        <end position="471"/>
    </location>
</feature>
<feature type="transmembrane region" description="Helical" evidence="10">
    <location>
        <begin position="313"/>
        <end position="333"/>
    </location>
</feature>
<keyword evidence="4" id="KW-0677">Repeat</keyword>
<dbReference type="PANTHER" id="PTHR45720:SF10">
    <property type="entry name" value="CHLORIDE CHANNEL PROTEIN 2"/>
    <property type="match status" value="1"/>
</dbReference>
<evidence type="ECO:0000256" key="4">
    <source>
        <dbReference type="ARBA" id="ARBA00022737"/>
    </source>
</evidence>
<evidence type="ECO:0000256" key="2">
    <source>
        <dbReference type="ARBA" id="ARBA00022448"/>
    </source>
</evidence>
<protein>
    <recommendedName>
        <fullName evidence="13">Chloride channel protein</fullName>
    </recommendedName>
</protein>
<dbReference type="GO" id="GO:0006811">
    <property type="term" value="P:monoatomic ion transport"/>
    <property type="evidence" value="ECO:0007669"/>
    <property type="project" value="UniProtKB-KW"/>
</dbReference>
<feature type="transmembrane region" description="Helical" evidence="10">
    <location>
        <begin position="491"/>
        <end position="514"/>
    </location>
</feature>
<feature type="transmembrane region" description="Helical" evidence="10">
    <location>
        <begin position="120"/>
        <end position="144"/>
    </location>
</feature>
<dbReference type="FunFam" id="1.10.3080.10:FF:000022">
    <property type="entry name" value="Chloride channel protein"/>
    <property type="match status" value="1"/>
</dbReference>
<feature type="transmembrane region" description="Helical" evidence="10">
    <location>
        <begin position="521"/>
        <end position="541"/>
    </location>
</feature>
<evidence type="ECO:0000256" key="5">
    <source>
        <dbReference type="ARBA" id="ARBA00022989"/>
    </source>
</evidence>
<dbReference type="Pfam" id="PF00654">
    <property type="entry name" value="Voltage_CLC"/>
    <property type="match status" value="1"/>
</dbReference>
<organism evidence="11 12">
    <name type="scientific">Heterodera schachtii</name>
    <name type="common">Sugarbeet cyst nematode worm</name>
    <name type="synonym">Tylenchus schachtii</name>
    <dbReference type="NCBI Taxonomy" id="97005"/>
    <lineage>
        <taxon>Eukaryota</taxon>
        <taxon>Metazoa</taxon>
        <taxon>Ecdysozoa</taxon>
        <taxon>Nematoda</taxon>
        <taxon>Chromadorea</taxon>
        <taxon>Rhabditida</taxon>
        <taxon>Tylenchina</taxon>
        <taxon>Tylenchomorpha</taxon>
        <taxon>Tylenchoidea</taxon>
        <taxon>Heteroderidae</taxon>
        <taxon>Heteroderinae</taxon>
        <taxon>Heterodera</taxon>
    </lineage>
</organism>
<dbReference type="Gene3D" id="1.10.3080.10">
    <property type="entry name" value="Clc chloride channel"/>
    <property type="match status" value="1"/>
</dbReference>
<accession>A0ABD2K243</accession>
<dbReference type="PANTHER" id="PTHR45720">
    <property type="entry name" value="CHLORIDE CHANNEL PROTEIN 2"/>
    <property type="match status" value="1"/>
</dbReference>
<dbReference type="EMBL" id="JBICCN010000056">
    <property type="protein sequence ID" value="KAL3096951.1"/>
    <property type="molecule type" value="Genomic_DNA"/>
</dbReference>
<evidence type="ECO:0000256" key="10">
    <source>
        <dbReference type="SAM" id="Phobius"/>
    </source>
</evidence>
<dbReference type="Proteomes" id="UP001620645">
    <property type="component" value="Unassembled WGS sequence"/>
</dbReference>
<evidence type="ECO:0000256" key="3">
    <source>
        <dbReference type="ARBA" id="ARBA00022692"/>
    </source>
</evidence>
<dbReference type="Gene3D" id="3.10.580.10">
    <property type="entry name" value="CBS-domain"/>
    <property type="match status" value="2"/>
</dbReference>
<dbReference type="InterPro" id="IPR046342">
    <property type="entry name" value="CBS_dom_sf"/>
</dbReference>
<feature type="transmembrane region" description="Helical" evidence="10">
    <location>
        <begin position="423"/>
        <end position="443"/>
    </location>
</feature>